<dbReference type="GO" id="GO:0004622">
    <property type="term" value="F:phosphatidylcholine lysophospholipase activity"/>
    <property type="evidence" value="ECO:0007669"/>
    <property type="project" value="TreeGrafter"/>
</dbReference>
<gene>
    <name evidence="3" type="ordered locus">Hneap_0010</name>
</gene>
<reference evidence="3 4" key="1">
    <citation type="submission" date="2009-10" db="EMBL/GenBank/DDBJ databases">
        <title>Complete sequence of Halothiobacillus neapolitanus c2.</title>
        <authorList>
            <consortium name="US DOE Joint Genome Institute"/>
            <person name="Lucas S."/>
            <person name="Copeland A."/>
            <person name="Lapidus A."/>
            <person name="Glavina del Rio T."/>
            <person name="Tice H."/>
            <person name="Bruce D."/>
            <person name="Goodwin L."/>
            <person name="Pitluck S."/>
            <person name="Davenport K."/>
            <person name="Brettin T."/>
            <person name="Detter J.C."/>
            <person name="Han C."/>
            <person name="Tapia R."/>
            <person name="Larimer F."/>
            <person name="Land M."/>
            <person name="Hauser L."/>
            <person name="Kyrpides N."/>
            <person name="Mikhailova N."/>
            <person name="Kerfeld C."/>
            <person name="Cannon G."/>
            <person name="Heinhort S."/>
        </authorList>
    </citation>
    <scope>NUCLEOTIDE SEQUENCE [LARGE SCALE GENOMIC DNA]</scope>
    <source>
        <strain evidence="4">ATCC 23641 / c2</strain>
    </source>
</reference>
<proteinExistence type="predicted"/>
<accession>D0KVU9</accession>
<dbReference type="InterPro" id="IPR013830">
    <property type="entry name" value="SGNH_hydro"/>
</dbReference>
<sequence length="228" mass="24452">MRLVLSLLLPALIACSASAAFGQQAPHKTPQKVISSERSHTVLVLGDSLSAAHNLAESQGWVALMQKRLAEKNAGATHKWQIVNASISGETTSGGLSRLPELLTVVQPGWVLLELGANDGLRGLPLALIRANLQKLIDQSKQSGARVVLLGIMLPPNYGPAYAEPFAAMYQQLAEKNTLPLVPFLLKDVATNPKLMQQDGLHPTAEGEPIVLDNVWAVVKPLWLPSSK</sequence>
<dbReference type="InterPro" id="IPR051532">
    <property type="entry name" value="Ester_Hydrolysis_Enzymes"/>
</dbReference>
<feature type="chain" id="PRO_5003010006" evidence="1">
    <location>
        <begin position="20"/>
        <end position="228"/>
    </location>
</feature>
<dbReference type="InterPro" id="IPR036514">
    <property type="entry name" value="SGNH_hydro_sf"/>
</dbReference>
<dbReference type="HOGENOM" id="CLU_051180_3_0_6"/>
<evidence type="ECO:0000313" key="3">
    <source>
        <dbReference type="EMBL" id="ACX94876.1"/>
    </source>
</evidence>
<dbReference type="Proteomes" id="UP000009102">
    <property type="component" value="Chromosome"/>
</dbReference>
<dbReference type="STRING" id="555778.Hneap_0010"/>
<dbReference type="Pfam" id="PF13472">
    <property type="entry name" value="Lipase_GDSL_2"/>
    <property type="match status" value="1"/>
</dbReference>
<dbReference type="EMBL" id="CP001801">
    <property type="protein sequence ID" value="ACX94876.1"/>
    <property type="molecule type" value="Genomic_DNA"/>
</dbReference>
<dbReference type="GO" id="GO:0004064">
    <property type="term" value="F:arylesterase activity"/>
    <property type="evidence" value="ECO:0007669"/>
    <property type="project" value="UniProtKB-EC"/>
</dbReference>
<organism evidence="3 4">
    <name type="scientific">Halothiobacillus neapolitanus (strain ATCC 23641 / DSM 15147 / CIP 104769 / NCIMB 8539 / c2)</name>
    <name type="common">Thiobacillus neapolitanus</name>
    <dbReference type="NCBI Taxonomy" id="555778"/>
    <lineage>
        <taxon>Bacteria</taxon>
        <taxon>Pseudomonadati</taxon>
        <taxon>Pseudomonadota</taxon>
        <taxon>Gammaproteobacteria</taxon>
        <taxon>Chromatiales</taxon>
        <taxon>Halothiobacillaceae</taxon>
        <taxon>Halothiobacillus</taxon>
    </lineage>
</organism>
<dbReference type="EC" id="3.1.1.2" evidence="3"/>
<evidence type="ECO:0000256" key="1">
    <source>
        <dbReference type="SAM" id="SignalP"/>
    </source>
</evidence>
<keyword evidence="1" id="KW-0732">Signal</keyword>
<dbReference type="PANTHER" id="PTHR30383:SF24">
    <property type="entry name" value="THIOESTERASE 1_PROTEASE 1_LYSOPHOSPHOLIPASE L1"/>
    <property type="match status" value="1"/>
</dbReference>
<dbReference type="eggNOG" id="COG2755">
    <property type="taxonomic scope" value="Bacteria"/>
</dbReference>
<dbReference type="PROSITE" id="PS51257">
    <property type="entry name" value="PROKAR_LIPOPROTEIN"/>
    <property type="match status" value="1"/>
</dbReference>
<dbReference type="AlphaFoldDB" id="D0KVU9"/>
<dbReference type="PANTHER" id="PTHR30383">
    <property type="entry name" value="THIOESTERASE 1/PROTEASE 1/LYSOPHOSPHOLIPASE L1"/>
    <property type="match status" value="1"/>
</dbReference>
<feature type="signal peptide" evidence="1">
    <location>
        <begin position="1"/>
        <end position="19"/>
    </location>
</feature>
<protein>
    <submittedName>
        <fullName evidence="3">Arylesterase</fullName>
        <ecNumber evidence="3">3.1.1.2</ecNumber>
    </submittedName>
</protein>
<feature type="domain" description="SGNH hydrolase-type esterase" evidence="2">
    <location>
        <begin position="44"/>
        <end position="207"/>
    </location>
</feature>
<name>D0KVU9_HALNC</name>
<keyword evidence="4" id="KW-1185">Reference proteome</keyword>
<dbReference type="CDD" id="cd01822">
    <property type="entry name" value="Lysophospholipase_L1_like"/>
    <property type="match status" value="1"/>
</dbReference>
<evidence type="ECO:0000313" key="4">
    <source>
        <dbReference type="Proteomes" id="UP000009102"/>
    </source>
</evidence>
<evidence type="ECO:0000259" key="2">
    <source>
        <dbReference type="Pfam" id="PF13472"/>
    </source>
</evidence>
<dbReference type="SUPFAM" id="SSF52266">
    <property type="entry name" value="SGNH hydrolase"/>
    <property type="match status" value="1"/>
</dbReference>
<dbReference type="KEGG" id="hna:Hneap_0010"/>
<keyword evidence="3" id="KW-0378">Hydrolase</keyword>
<dbReference type="Gene3D" id="3.40.50.1110">
    <property type="entry name" value="SGNH hydrolase"/>
    <property type="match status" value="1"/>
</dbReference>